<dbReference type="Pfam" id="PF14215">
    <property type="entry name" value="bHLH-MYC_N"/>
    <property type="match status" value="1"/>
</dbReference>
<dbReference type="PANTHER" id="PTHR46266">
    <property type="entry name" value="TRANSCRIPTION FACTOR TT8"/>
    <property type="match status" value="1"/>
</dbReference>
<keyword evidence="3" id="KW-0804">Transcription</keyword>
<proteinExistence type="predicted"/>
<dbReference type="GO" id="GO:0046983">
    <property type="term" value="F:protein dimerization activity"/>
    <property type="evidence" value="ECO:0007669"/>
    <property type="project" value="InterPro"/>
</dbReference>
<keyword evidence="2" id="KW-0010">Activator</keyword>
<dbReference type="EMBL" id="GL377579">
    <property type="protein sequence ID" value="EFJ28635.1"/>
    <property type="molecule type" value="Genomic_DNA"/>
</dbReference>
<dbReference type="eggNOG" id="KOG2084">
    <property type="taxonomic scope" value="Eukaryota"/>
</dbReference>
<dbReference type="Proteomes" id="UP000001514">
    <property type="component" value="Unassembled WGS sequence"/>
</dbReference>
<dbReference type="PROSITE" id="PS50888">
    <property type="entry name" value="BHLH"/>
    <property type="match status" value="1"/>
</dbReference>
<dbReference type="KEGG" id="smo:SELMODRAFT_411158"/>
<name>D8RGR5_SELML</name>
<dbReference type="InterPro" id="IPR025610">
    <property type="entry name" value="MYC/MYB_N"/>
</dbReference>
<evidence type="ECO:0000256" key="3">
    <source>
        <dbReference type="ARBA" id="ARBA00023163"/>
    </source>
</evidence>
<dbReference type="Gene3D" id="4.10.280.10">
    <property type="entry name" value="Helix-loop-helix DNA-binding domain"/>
    <property type="match status" value="1"/>
</dbReference>
<evidence type="ECO:0000259" key="4">
    <source>
        <dbReference type="PROSITE" id="PS50280"/>
    </source>
</evidence>
<dbReference type="SMART" id="SM00353">
    <property type="entry name" value="HLH"/>
    <property type="match status" value="1"/>
</dbReference>
<dbReference type="SMART" id="SM00317">
    <property type="entry name" value="SET"/>
    <property type="match status" value="1"/>
</dbReference>
<feature type="domain" description="BHLH" evidence="5">
    <location>
        <begin position="667"/>
        <end position="715"/>
    </location>
</feature>
<protein>
    <recommendedName>
        <fullName evidence="8">BHLH domain-containing protein</fullName>
    </recommendedName>
</protein>
<dbReference type="PANTHER" id="PTHR46266:SF4">
    <property type="entry name" value="TRANSCRIPTION FACTOR TT8"/>
    <property type="match status" value="1"/>
</dbReference>
<dbReference type="Gramene" id="EFJ28635">
    <property type="protein sequence ID" value="EFJ28635"/>
    <property type="gene ID" value="SELMODRAFT_411158"/>
</dbReference>
<dbReference type="Pfam" id="PF00856">
    <property type="entry name" value="SET"/>
    <property type="match status" value="1"/>
</dbReference>
<dbReference type="SUPFAM" id="SSF82199">
    <property type="entry name" value="SET domain"/>
    <property type="match status" value="1"/>
</dbReference>
<evidence type="ECO:0000259" key="5">
    <source>
        <dbReference type="PROSITE" id="PS50888"/>
    </source>
</evidence>
<dbReference type="Pfam" id="PF00010">
    <property type="entry name" value="HLH"/>
    <property type="match status" value="1"/>
</dbReference>
<keyword evidence="7" id="KW-1185">Reference proteome</keyword>
<accession>D8RGR5</accession>
<keyword evidence="1" id="KW-0805">Transcription regulation</keyword>
<dbReference type="CDD" id="cd20071">
    <property type="entry name" value="SET_SMYD"/>
    <property type="match status" value="1"/>
</dbReference>
<feature type="domain" description="SET" evidence="4">
    <location>
        <begin position="127"/>
        <end position="272"/>
    </location>
</feature>
<sequence length="837" mass="92139">MAASQLVLTDGKLTLNVRWLFQKARITLVTGEETTATNAKLAKKASLENFSRCVLHERVKRSDGSWGRSRSCAVIGATSRPGNSMVKPLVLRCDWLNVGAGNSTVKIAHPEREERMIGISFSPYLSEDVQIQAVGEGRGICAICDIDPGTLVLLESALLSAKEIGKDSPIHVLQCLGDVSQLHDGTTRAYSTPPDFSAAIADIDPEHAKRVWDTNVFVNAASQTHVLGRYTSLINHSCSPNAYVAYLANSTVLCVRTTKPVSAGDEISIAYINVLAPAFQRHQELRPFGIKSCYCSRCKEEDTLPTTITNLLESHASSFEKKEERTPEDTDRKFEALTAIVNAAEKEGLRGVVYPMLGILALELGLWEFYLEPASNIGLACNLAALLCLLIGFGSLDALRHSFGLFPKYLIVNAIGRRDLRRVAPAGTRDETQEWFIASVACGDEGVPLICSFQQALFYTAYKSCQFPFGHGHAGIAAIRREHVWVTGVNVTNTSVLEQRDFLQATIIQSLLCIPLLDGVLEIGSTETILETDSLLQTIRTFLYAAPVALPVSTEHPSTSTSSIFSQSPSEASLDIPGLHHQSYTTSDWTTIYQATSSLGTQFDTSSATAFRKWDPLQQKSMAIPTTSQAMIKRMLLALAQIEEVRKRARGLAQGPTQTMSGGEDARTRTIHIDAERNRRRRHKDSISRLRSLIPFKTKDKLSVLQGAIDHRQYLQTRVAQLENSKATTEETAGPGAEIGAIKTELTTSDDRDELSVNALDVEGTFAIRIYRRRPQRQDVMLQLLNYLWSLGLSVTSIDSAVTENSFRAALVAKPRNNSNRKIQPTDIETFLNKLLI</sequence>
<dbReference type="InterPro" id="IPR001214">
    <property type="entry name" value="SET_dom"/>
</dbReference>
<evidence type="ECO:0000313" key="6">
    <source>
        <dbReference type="EMBL" id="EFJ28635.1"/>
    </source>
</evidence>
<dbReference type="HOGENOM" id="CLU_339613_0_0_1"/>
<evidence type="ECO:0000313" key="7">
    <source>
        <dbReference type="Proteomes" id="UP000001514"/>
    </source>
</evidence>
<dbReference type="InterPro" id="IPR011598">
    <property type="entry name" value="bHLH_dom"/>
</dbReference>
<dbReference type="InterPro" id="IPR045239">
    <property type="entry name" value="bHLH95_bHLH"/>
</dbReference>
<dbReference type="CDD" id="cd11393">
    <property type="entry name" value="bHLH_AtbHLH_like"/>
    <property type="match status" value="1"/>
</dbReference>
<evidence type="ECO:0008006" key="8">
    <source>
        <dbReference type="Google" id="ProtNLM"/>
    </source>
</evidence>
<reference evidence="6 7" key="1">
    <citation type="journal article" date="2011" name="Science">
        <title>The Selaginella genome identifies genetic changes associated with the evolution of vascular plants.</title>
        <authorList>
            <person name="Banks J.A."/>
            <person name="Nishiyama T."/>
            <person name="Hasebe M."/>
            <person name="Bowman J.L."/>
            <person name="Gribskov M."/>
            <person name="dePamphilis C."/>
            <person name="Albert V.A."/>
            <person name="Aono N."/>
            <person name="Aoyama T."/>
            <person name="Ambrose B.A."/>
            <person name="Ashton N.W."/>
            <person name="Axtell M.J."/>
            <person name="Barker E."/>
            <person name="Barker M.S."/>
            <person name="Bennetzen J.L."/>
            <person name="Bonawitz N.D."/>
            <person name="Chapple C."/>
            <person name="Cheng C."/>
            <person name="Correa L.G."/>
            <person name="Dacre M."/>
            <person name="DeBarry J."/>
            <person name="Dreyer I."/>
            <person name="Elias M."/>
            <person name="Engstrom E.M."/>
            <person name="Estelle M."/>
            <person name="Feng L."/>
            <person name="Finet C."/>
            <person name="Floyd S.K."/>
            <person name="Frommer W.B."/>
            <person name="Fujita T."/>
            <person name="Gramzow L."/>
            <person name="Gutensohn M."/>
            <person name="Harholt J."/>
            <person name="Hattori M."/>
            <person name="Heyl A."/>
            <person name="Hirai T."/>
            <person name="Hiwatashi Y."/>
            <person name="Ishikawa M."/>
            <person name="Iwata M."/>
            <person name="Karol K.G."/>
            <person name="Koehler B."/>
            <person name="Kolukisaoglu U."/>
            <person name="Kubo M."/>
            <person name="Kurata T."/>
            <person name="Lalonde S."/>
            <person name="Li K."/>
            <person name="Li Y."/>
            <person name="Litt A."/>
            <person name="Lyons E."/>
            <person name="Manning G."/>
            <person name="Maruyama T."/>
            <person name="Michael T.P."/>
            <person name="Mikami K."/>
            <person name="Miyazaki S."/>
            <person name="Morinaga S."/>
            <person name="Murata T."/>
            <person name="Mueller-Roeber B."/>
            <person name="Nelson D.R."/>
            <person name="Obara M."/>
            <person name="Oguri Y."/>
            <person name="Olmstead R.G."/>
            <person name="Onodera N."/>
            <person name="Petersen B.L."/>
            <person name="Pils B."/>
            <person name="Prigge M."/>
            <person name="Rensing S.A."/>
            <person name="Riano-Pachon D.M."/>
            <person name="Roberts A.W."/>
            <person name="Sato Y."/>
            <person name="Scheller H.V."/>
            <person name="Schulz B."/>
            <person name="Schulz C."/>
            <person name="Shakirov E.V."/>
            <person name="Shibagaki N."/>
            <person name="Shinohara N."/>
            <person name="Shippen D.E."/>
            <person name="Soerensen I."/>
            <person name="Sotooka R."/>
            <person name="Sugimoto N."/>
            <person name="Sugita M."/>
            <person name="Sumikawa N."/>
            <person name="Tanurdzic M."/>
            <person name="Theissen G."/>
            <person name="Ulvskov P."/>
            <person name="Wakazuki S."/>
            <person name="Weng J.K."/>
            <person name="Willats W.W."/>
            <person name="Wipf D."/>
            <person name="Wolf P.G."/>
            <person name="Yang L."/>
            <person name="Zimmer A.D."/>
            <person name="Zhu Q."/>
            <person name="Mitros T."/>
            <person name="Hellsten U."/>
            <person name="Loque D."/>
            <person name="Otillar R."/>
            <person name="Salamov A."/>
            <person name="Schmutz J."/>
            <person name="Shapiro H."/>
            <person name="Lindquist E."/>
            <person name="Lucas S."/>
            <person name="Rokhsar D."/>
            <person name="Grigoriev I.V."/>
        </authorList>
    </citation>
    <scope>NUCLEOTIDE SEQUENCE [LARGE SCALE GENOMIC DNA]</scope>
</reference>
<organism evidence="7">
    <name type="scientific">Selaginella moellendorffii</name>
    <name type="common">Spikemoss</name>
    <dbReference type="NCBI Taxonomy" id="88036"/>
    <lineage>
        <taxon>Eukaryota</taxon>
        <taxon>Viridiplantae</taxon>
        <taxon>Streptophyta</taxon>
        <taxon>Embryophyta</taxon>
        <taxon>Tracheophyta</taxon>
        <taxon>Lycopodiopsida</taxon>
        <taxon>Selaginellales</taxon>
        <taxon>Selaginellaceae</taxon>
        <taxon>Selaginella</taxon>
    </lineage>
</organism>
<dbReference type="PROSITE" id="PS50280">
    <property type="entry name" value="SET"/>
    <property type="match status" value="1"/>
</dbReference>
<dbReference type="SUPFAM" id="SSF47459">
    <property type="entry name" value="HLH, helix-loop-helix DNA-binding domain"/>
    <property type="match status" value="1"/>
</dbReference>
<dbReference type="InterPro" id="IPR036638">
    <property type="entry name" value="HLH_DNA-bd_sf"/>
</dbReference>
<evidence type="ECO:0000256" key="1">
    <source>
        <dbReference type="ARBA" id="ARBA00023015"/>
    </source>
</evidence>
<dbReference type="InterPro" id="IPR046341">
    <property type="entry name" value="SET_dom_sf"/>
</dbReference>
<dbReference type="InParanoid" id="D8RGR5"/>
<evidence type="ECO:0000256" key="2">
    <source>
        <dbReference type="ARBA" id="ARBA00023159"/>
    </source>
</evidence>
<gene>
    <name evidence="6" type="ORF">SELMODRAFT_411158</name>
</gene>
<dbReference type="Gene3D" id="2.170.270.10">
    <property type="entry name" value="SET domain"/>
    <property type="match status" value="1"/>
</dbReference>
<dbReference type="AlphaFoldDB" id="D8RGR5"/>